<feature type="transmembrane region" description="Helical" evidence="2">
    <location>
        <begin position="56"/>
        <end position="79"/>
    </location>
</feature>
<proteinExistence type="predicted"/>
<sequence length="410" mass="43886">MSGAKSEPIPTGRNGKAAHSDGLATVASVRLPLEPRNVLGCLDAAAAIVANFASEIGLLAAAVLAPSIAIVFTICRFAGGDLRVALVVVYTTVVLLNLVIPSAMTRVLFDGRFDVAPQQRSNAARWWAAAPNAGALAGLALLVIALIESRFFGGARLPNSNGFLIFALIWGGVLAMRSAMLIANRFPMPRQVRRLIPRRIVKSVLDAAVPAMLFFGPTSEWKIAGGILILPALLISVWVSVRSAFATERAAFRSRNPELHNARADALFRGIDSRSESLGRGFVLAGLTMLFTAVLCWTLQWLYSTATGTASFGGAFVEMTQVSDQWLILRGVLADPVVATCFVAAAICAWIVCRIAWYFGYLDTRVRFDCWDLELEIGKELESLGPASSAERRASSRTTAVADTSSNVAT</sequence>
<accession>A0A517QXJ5</accession>
<evidence type="ECO:0000313" key="3">
    <source>
        <dbReference type="EMBL" id="QDT36308.1"/>
    </source>
</evidence>
<reference evidence="3 4" key="1">
    <citation type="submission" date="2019-02" db="EMBL/GenBank/DDBJ databases">
        <title>Deep-cultivation of Planctomycetes and their phenomic and genomic characterization uncovers novel biology.</title>
        <authorList>
            <person name="Wiegand S."/>
            <person name="Jogler M."/>
            <person name="Boedeker C."/>
            <person name="Pinto D."/>
            <person name="Vollmers J."/>
            <person name="Rivas-Marin E."/>
            <person name="Kohn T."/>
            <person name="Peeters S.H."/>
            <person name="Heuer A."/>
            <person name="Rast P."/>
            <person name="Oberbeckmann S."/>
            <person name="Bunk B."/>
            <person name="Jeske O."/>
            <person name="Meyerdierks A."/>
            <person name="Storesund J.E."/>
            <person name="Kallscheuer N."/>
            <person name="Luecker S."/>
            <person name="Lage O.M."/>
            <person name="Pohl T."/>
            <person name="Merkel B.J."/>
            <person name="Hornburger P."/>
            <person name="Mueller R.-W."/>
            <person name="Bruemmer F."/>
            <person name="Labrenz M."/>
            <person name="Spormann A.M."/>
            <person name="Op den Camp H."/>
            <person name="Overmann J."/>
            <person name="Amann R."/>
            <person name="Jetten M.S.M."/>
            <person name="Mascher T."/>
            <person name="Medema M.H."/>
            <person name="Devos D.P."/>
            <person name="Kaster A.-K."/>
            <person name="Ovreas L."/>
            <person name="Rohde M."/>
            <person name="Galperin M.Y."/>
            <person name="Jogler C."/>
        </authorList>
    </citation>
    <scope>NUCLEOTIDE SEQUENCE [LARGE SCALE GENOMIC DNA]</scope>
    <source>
        <strain evidence="3 4">Pan189</strain>
    </source>
</reference>
<keyword evidence="2" id="KW-0812">Transmembrane</keyword>
<organism evidence="3 4">
    <name type="scientific">Stratiformator vulcanicus</name>
    <dbReference type="NCBI Taxonomy" id="2527980"/>
    <lineage>
        <taxon>Bacteria</taxon>
        <taxon>Pseudomonadati</taxon>
        <taxon>Planctomycetota</taxon>
        <taxon>Planctomycetia</taxon>
        <taxon>Planctomycetales</taxon>
        <taxon>Planctomycetaceae</taxon>
        <taxon>Stratiformator</taxon>
    </lineage>
</organism>
<evidence type="ECO:0000313" key="4">
    <source>
        <dbReference type="Proteomes" id="UP000317318"/>
    </source>
</evidence>
<feature type="transmembrane region" description="Helical" evidence="2">
    <location>
        <begin position="337"/>
        <end position="357"/>
    </location>
</feature>
<name>A0A517QXJ5_9PLAN</name>
<feature type="transmembrane region" description="Helical" evidence="2">
    <location>
        <begin position="282"/>
        <end position="303"/>
    </location>
</feature>
<evidence type="ECO:0000256" key="2">
    <source>
        <dbReference type="SAM" id="Phobius"/>
    </source>
</evidence>
<dbReference type="OrthoDB" id="288022at2"/>
<feature type="region of interest" description="Disordered" evidence="1">
    <location>
        <begin position="388"/>
        <end position="410"/>
    </location>
</feature>
<protein>
    <submittedName>
        <fullName evidence="3">Uncharacterized protein</fullName>
    </submittedName>
</protein>
<keyword evidence="2" id="KW-1133">Transmembrane helix</keyword>
<dbReference type="KEGG" id="svp:Pan189_06640"/>
<dbReference type="EMBL" id="CP036268">
    <property type="protein sequence ID" value="QDT36308.1"/>
    <property type="molecule type" value="Genomic_DNA"/>
</dbReference>
<keyword evidence="2" id="KW-0472">Membrane</keyword>
<feature type="compositionally biased region" description="Low complexity" evidence="1">
    <location>
        <begin position="396"/>
        <end position="410"/>
    </location>
</feature>
<evidence type="ECO:0000256" key="1">
    <source>
        <dbReference type="SAM" id="MobiDB-lite"/>
    </source>
</evidence>
<dbReference type="AlphaFoldDB" id="A0A517QXJ5"/>
<feature type="transmembrane region" description="Helical" evidence="2">
    <location>
        <begin position="159"/>
        <end position="179"/>
    </location>
</feature>
<gene>
    <name evidence="3" type="ORF">Pan189_06640</name>
</gene>
<keyword evidence="4" id="KW-1185">Reference proteome</keyword>
<dbReference type="RefSeq" id="WP_145362519.1">
    <property type="nucleotide sequence ID" value="NZ_CP036268.1"/>
</dbReference>
<feature type="transmembrane region" description="Helical" evidence="2">
    <location>
        <begin position="85"/>
        <end position="105"/>
    </location>
</feature>
<feature type="transmembrane region" description="Helical" evidence="2">
    <location>
        <begin position="126"/>
        <end position="147"/>
    </location>
</feature>
<feature type="transmembrane region" description="Helical" evidence="2">
    <location>
        <begin position="223"/>
        <end position="245"/>
    </location>
</feature>
<dbReference type="Proteomes" id="UP000317318">
    <property type="component" value="Chromosome"/>
</dbReference>